<gene>
    <name evidence="5" type="ORF">BD410DRAFT_345305</name>
</gene>
<dbReference type="Pfam" id="PF03033">
    <property type="entry name" value="Glyco_transf_28"/>
    <property type="match status" value="1"/>
</dbReference>
<keyword evidence="1 5" id="KW-0808">Transferase</keyword>
<dbReference type="InterPro" id="IPR010610">
    <property type="entry name" value="EryCIII-like_C"/>
</dbReference>
<evidence type="ECO:0000256" key="2">
    <source>
        <dbReference type="SAM" id="MobiDB-lite"/>
    </source>
</evidence>
<protein>
    <submittedName>
        <fullName evidence="5">Glycosyltransferase family 1 protein</fullName>
    </submittedName>
</protein>
<dbReference type="OrthoDB" id="5835829at2759"/>
<dbReference type="EMBL" id="ML170158">
    <property type="protein sequence ID" value="TDL28120.1"/>
    <property type="molecule type" value="Genomic_DNA"/>
</dbReference>
<dbReference type="PANTHER" id="PTHR48050">
    <property type="entry name" value="STEROL 3-BETA-GLUCOSYLTRANSFERASE"/>
    <property type="match status" value="1"/>
</dbReference>
<dbReference type="GO" id="GO:0005975">
    <property type="term" value="P:carbohydrate metabolic process"/>
    <property type="evidence" value="ECO:0007669"/>
    <property type="project" value="InterPro"/>
</dbReference>
<dbReference type="GO" id="GO:0016906">
    <property type="term" value="F:sterol 3-beta-glucosyltransferase activity"/>
    <property type="evidence" value="ECO:0007669"/>
    <property type="project" value="UniProtKB-ARBA"/>
</dbReference>
<organism evidence="5 6">
    <name type="scientific">Rickenella mellea</name>
    <dbReference type="NCBI Taxonomy" id="50990"/>
    <lineage>
        <taxon>Eukaryota</taxon>
        <taxon>Fungi</taxon>
        <taxon>Dikarya</taxon>
        <taxon>Basidiomycota</taxon>
        <taxon>Agaricomycotina</taxon>
        <taxon>Agaricomycetes</taxon>
        <taxon>Hymenochaetales</taxon>
        <taxon>Rickenellaceae</taxon>
        <taxon>Rickenella</taxon>
    </lineage>
</organism>
<feature type="domain" description="Glycosyltransferase family 28 N-terminal" evidence="3">
    <location>
        <begin position="102"/>
        <end position="248"/>
    </location>
</feature>
<feature type="compositionally biased region" description="Basic and acidic residues" evidence="2">
    <location>
        <begin position="825"/>
        <end position="849"/>
    </location>
</feature>
<feature type="region of interest" description="Disordered" evidence="2">
    <location>
        <begin position="792"/>
        <end position="849"/>
    </location>
</feature>
<dbReference type="InterPro" id="IPR004276">
    <property type="entry name" value="GlycoTrans_28_N"/>
</dbReference>
<dbReference type="Pfam" id="PF06722">
    <property type="entry name" value="EryCIII-like_C"/>
    <property type="match status" value="1"/>
</dbReference>
<dbReference type="Gene3D" id="3.40.50.2000">
    <property type="entry name" value="Glycogen Phosphorylase B"/>
    <property type="match status" value="2"/>
</dbReference>
<evidence type="ECO:0000259" key="3">
    <source>
        <dbReference type="Pfam" id="PF03033"/>
    </source>
</evidence>
<dbReference type="AlphaFoldDB" id="A0A4Y7QMH4"/>
<dbReference type="PANTHER" id="PTHR48050:SF13">
    <property type="entry name" value="STEROL 3-BETA-GLUCOSYLTRANSFERASE UGT80A2"/>
    <property type="match status" value="1"/>
</dbReference>
<dbReference type="VEuPathDB" id="FungiDB:BD410DRAFT_345305"/>
<feature type="region of interest" description="Disordered" evidence="2">
    <location>
        <begin position="738"/>
        <end position="762"/>
    </location>
</feature>
<dbReference type="InterPro" id="IPR002213">
    <property type="entry name" value="UDP_glucos_trans"/>
</dbReference>
<feature type="domain" description="Erythromycin biosynthesis protein CIII-like C-terminal" evidence="4">
    <location>
        <begin position="414"/>
        <end position="510"/>
    </location>
</feature>
<keyword evidence="6" id="KW-1185">Reference proteome</keyword>
<sequence length="849" mass="93244">MASDTHSPPLYMRDEEIHESTVSDEVEVELGSIQTRPNINYAEYKASGKGLDSFARMTDDGRIVITLNLKQKLPDLPKDYAKTVKEFAVDPKTFDLPPKINIVIMIVGSRGDVQPFLALGKRLVSHGHRVRIATHNTFRSFVKDADLEFFNIGGDPQELMSYMVKNPGLVPGFDSLVNGDIGRKRKMLGEMLDGCWTACYEPDEDSGKAFAADAIISNPPTFAHVHCAEALGIPLLLSFTMPWCPTTSFPHPLVNIKQSNAKRGLTNYLSYSLVDLLTWQGMGDIVDRFRTRTLGLAPLSLRSGPGVVDRLKIPWTYCMSPALVPKPDDWTNHIDVVGFYFLELSANYKPPQELEKFLTAGPPPIYIGFGSVVVSDPKAMTDIILKAVKRAGVRALVSAGWGGIGGAILADKDVFILGNVPHDWLFDRVSAVCHHGGAGTTAIGLRMGKPTIIVPFFGDQPFWGMMVHDAGAGPAPIPQKELSEDNLTDAIKFTLRPEAQAAAKRMGQEIRNEDGVANGASSFYKHLPLLNMRCDLDPSRVAVWWSTKHCLKLSAFAAQTLADARIINLKDLDLHRPKEYDVLRAVSDPFTGGGAAIFWTVTHYYAGIAEIFYQPVKGIIHTTTAIPRGVYKIVASIHEGLHNVPKLYGSKVRDTGKVEDFESGMKKAGKDFFYGYYDGITGLLTEPMQGAKKEGFMGAIKGSARSFVNVTVRPAAGIVGLVANPLQGVWKSMQKGWAQKHEPKQRATRISDGVEDVKSSSREARNAVMRKFKDMEATSAERKSQYATAAVEALSAGKDEPQTMAETQISAPADVPIQPAQPRRSSSEHNESFERDLAIAKQRSMDRRV</sequence>
<name>A0A4Y7QMH4_9AGAM</name>
<accession>A0A4Y7QMH4</accession>
<dbReference type="CDD" id="cd03784">
    <property type="entry name" value="GT1_Gtf-like"/>
    <property type="match status" value="1"/>
</dbReference>
<evidence type="ECO:0000313" key="6">
    <source>
        <dbReference type="Proteomes" id="UP000294933"/>
    </source>
</evidence>
<evidence type="ECO:0000259" key="4">
    <source>
        <dbReference type="Pfam" id="PF06722"/>
    </source>
</evidence>
<dbReference type="FunFam" id="3.40.50.2000:FF:000268">
    <property type="entry name" value="Glycosyltransferase family 1 protein"/>
    <property type="match status" value="1"/>
</dbReference>
<dbReference type="FunFam" id="3.40.50.2000:FF:000009">
    <property type="entry name" value="Sterol 3-beta-glucosyltransferase UGT80A2"/>
    <property type="match status" value="1"/>
</dbReference>
<reference evidence="5 6" key="1">
    <citation type="submission" date="2018-06" db="EMBL/GenBank/DDBJ databases">
        <title>A transcriptomic atlas of mushroom development highlights an independent origin of complex multicellularity.</title>
        <authorList>
            <consortium name="DOE Joint Genome Institute"/>
            <person name="Krizsan K."/>
            <person name="Almasi E."/>
            <person name="Merenyi Z."/>
            <person name="Sahu N."/>
            <person name="Viragh M."/>
            <person name="Koszo T."/>
            <person name="Mondo S."/>
            <person name="Kiss B."/>
            <person name="Balint B."/>
            <person name="Kues U."/>
            <person name="Barry K."/>
            <person name="Hegedus J.C."/>
            <person name="Henrissat B."/>
            <person name="Johnson J."/>
            <person name="Lipzen A."/>
            <person name="Ohm R."/>
            <person name="Nagy I."/>
            <person name="Pangilinan J."/>
            <person name="Yan J."/>
            <person name="Xiong Y."/>
            <person name="Grigoriev I.V."/>
            <person name="Hibbett D.S."/>
            <person name="Nagy L.G."/>
        </authorList>
    </citation>
    <scope>NUCLEOTIDE SEQUENCE [LARGE SCALE GENOMIC DNA]</scope>
    <source>
        <strain evidence="5 6">SZMC22713</strain>
    </source>
</reference>
<dbReference type="STRING" id="50990.A0A4Y7QMH4"/>
<dbReference type="Proteomes" id="UP000294933">
    <property type="component" value="Unassembled WGS sequence"/>
</dbReference>
<proteinExistence type="predicted"/>
<evidence type="ECO:0000256" key="1">
    <source>
        <dbReference type="ARBA" id="ARBA00022679"/>
    </source>
</evidence>
<evidence type="ECO:0000313" key="5">
    <source>
        <dbReference type="EMBL" id="TDL28120.1"/>
    </source>
</evidence>
<dbReference type="SUPFAM" id="SSF53756">
    <property type="entry name" value="UDP-Glycosyltransferase/glycogen phosphorylase"/>
    <property type="match status" value="1"/>
</dbReference>
<dbReference type="InterPro" id="IPR050426">
    <property type="entry name" value="Glycosyltransferase_28"/>
</dbReference>